<dbReference type="GO" id="GO:0015689">
    <property type="term" value="P:molybdate ion transport"/>
    <property type="evidence" value="ECO:0007669"/>
    <property type="project" value="InterPro"/>
</dbReference>
<dbReference type="STRING" id="290397.Adeh_1000"/>
<feature type="chain" id="PRO_5004210623" evidence="5">
    <location>
        <begin position="23"/>
        <end position="260"/>
    </location>
</feature>
<dbReference type="GO" id="GO:0046872">
    <property type="term" value="F:metal ion binding"/>
    <property type="evidence" value="ECO:0007669"/>
    <property type="project" value="UniProtKB-KW"/>
</dbReference>
<evidence type="ECO:0000256" key="1">
    <source>
        <dbReference type="ARBA" id="ARBA00009175"/>
    </source>
</evidence>
<dbReference type="NCBIfam" id="TIGR01256">
    <property type="entry name" value="modA"/>
    <property type="match status" value="1"/>
</dbReference>
<protein>
    <submittedName>
        <fullName evidence="6">Molybdenum ABC transporter, periplasmic molybdate-binding protein</fullName>
    </submittedName>
</protein>
<evidence type="ECO:0000313" key="7">
    <source>
        <dbReference type="Proteomes" id="UP000001935"/>
    </source>
</evidence>
<dbReference type="OrthoDB" id="9785015at2"/>
<gene>
    <name evidence="6" type="ordered locus">Adeh_1000</name>
</gene>
<dbReference type="PANTHER" id="PTHR30632:SF14">
    <property type="entry name" value="TUNGSTATE_MOLYBDATE_CHROMATE-BINDING PROTEIN MODA"/>
    <property type="match status" value="1"/>
</dbReference>
<dbReference type="InterPro" id="IPR050682">
    <property type="entry name" value="ModA/WtpA"/>
</dbReference>
<reference evidence="6 7" key="1">
    <citation type="submission" date="2006-01" db="EMBL/GenBank/DDBJ databases">
        <title>Complete sequence of Anaeromyxobacter dehalogenans 2CP-C.</title>
        <authorList>
            <consortium name="US DOE Joint Genome Institute"/>
            <person name="Copeland A."/>
            <person name="Lucas S."/>
            <person name="Lapidus A."/>
            <person name="Barry K."/>
            <person name="Detter J.C."/>
            <person name="Glavina T."/>
            <person name="Hammon N."/>
            <person name="Israni S."/>
            <person name="Pitluck S."/>
            <person name="Brettin T."/>
            <person name="Bruce D."/>
            <person name="Han C."/>
            <person name="Tapia R."/>
            <person name="Gilna P."/>
            <person name="Kiss H."/>
            <person name="Schmutz J."/>
            <person name="Larimer F."/>
            <person name="Land M."/>
            <person name="Kyrpides N."/>
            <person name="Anderson I."/>
            <person name="Sanford R.A."/>
            <person name="Ritalahti K.M."/>
            <person name="Thomas H.S."/>
            <person name="Kirby J.R."/>
            <person name="Zhulin I.B."/>
            <person name="Loeffler F.E."/>
            <person name="Richardson P."/>
        </authorList>
    </citation>
    <scope>NUCLEOTIDE SEQUENCE [LARGE SCALE GENOMIC DNA]</scope>
    <source>
        <strain evidence="6 7">2CP-C</strain>
    </source>
</reference>
<evidence type="ECO:0000256" key="4">
    <source>
        <dbReference type="PIRSR" id="PIRSR004846-1"/>
    </source>
</evidence>
<evidence type="ECO:0000313" key="6">
    <source>
        <dbReference type="EMBL" id="ABC80775.1"/>
    </source>
</evidence>
<dbReference type="GO" id="GO:0030973">
    <property type="term" value="F:molybdate ion binding"/>
    <property type="evidence" value="ECO:0007669"/>
    <property type="project" value="InterPro"/>
</dbReference>
<evidence type="ECO:0000256" key="2">
    <source>
        <dbReference type="ARBA" id="ARBA00022723"/>
    </source>
</evidence>
<comment type="similarity">
    <text evidence="1">Belongs to the bacterial solute-binding protein ModA family.</text>
</comment>
<name>Q2IPP6_ANADE</name>
<dbReference type="Gene3D" id="3.40.190.10">
    <property type="entry name" value="Periplasmic binding protein-like II"/>
    <property type="match status" value="2"/>
</dbReference>
<organism evidence="6 7">
    <name type="scientific">Anaeromyxobacter dehalogenans (strain 2CP-C)</name>
    <dbReference type="NCBI Taxonomy" id="290397"/>
    <lineage>
        <taxon>Bacteria</taxon>
        <taxon>Pseudomonadati</taxon>
        <taxon>Myxococcota</taxon>
        <taxon>Myxococcia</taxon>
        <taxon>Myxococcales</taxon>
        <taxon>Cystobacterineae</taxon>
        <taxon>Anaeromyxobacteraceae</taxon>
        <taxon>Anaeromyxobacter</taxon>
    </lineage>
</organism>
<proteinExistence type="inferred from homology"/>
<dbReference type="InterPro" id="IPR044084">
    <property type="entry name" value="AvModA-like_subst-bd"/>
</dbReference>
<accession>Q2IPP6</accession>
<sequence length="260" mass="26847">MIHRSLLAVALPALLAAAPACARAQQPVATLSVAAAANLKDAAEELKLAFEAERPGVRVALTFGASGAFFAQIRNGAPFDVFLSADRDYPAKVIAAGLGAAADEQVYAFGRLVAWLPPGSAVPLERRGLAALTDPGVRRIAIANPALAPFGRATERALRAAGVWDAVRSRLVLGTSAGQAAQFATTGAADVAFLPYSLTLGKALAGGKAVPVPEALYPRIEQSGIVLRTARDPALARAFLAFLTGPRGRAILARYGYGLP</sequence>
<dbReference type="AlphaFoldDB" id="Q2IPP6"/>
<dbReference type="HOGENOM" id="CLU_065520_1_0_7"/>
<keyword evidence="3 5" id="KW-0732">Signal</keyword>
<dbReference type="eggNOG" id="COG0725">
    <property type="taxonomic scope" value="Bacteria"/>
</dbReference>
<evidence type="ECO:0000256" key="5">
    <source>
        <dbReference type="SAM" id="SignalP"/>
    </source>
</evidence>
<dbReference type="KEGG" id="ade:Adeh_1000"/>
<dbReference type="InterPro" id="IPR005950">
    <property type="entry name" value="ModA"/>
</dbReference>
<keyword evidence="4" id="KW-0500">Molybdenum</keyword>
<dbReference type="CDD" id="cd13539">
    <property type="entry name" value="PBP2_AvModA"/>
    <property type="match status" value="1"/>
</dbReference>
<dbReference type="RefSeq" id="WP_011420058.1">
    <property type="nucleotide sequence ID" value="NC_007760.1"/>
</dbReference>
<dbReference type="Proteomes" id="UP000001935">
    <property type="component" value="Chromosome"/>
</dbReference>
<dbReference type="SUPFAM" id="SSF53850">
    <property type="entry name" value="Periplasmic binding protein-like II"/>
    <property type="match status" value="1"/>
</dbReference>
<dbReference type="PIRSF" id="PIRSF004846">
    <property type="entry name" value="ModA"/>
    <property type="match status" value="1"/>
</dbReference>
<evidence type="ECO:0000256" key="3">
    <source>
        <dbReference type="ARBA" id="ARBA00022729"/>
    </source>
</evidence>
<dbReference type="Pfam" id="PF13531">
    <property type="entry name" value="SBP_bac_11"/>
    <property type="match status" value="1"/>
</dbReference>
<feature type="signal peptide" evidence="5">
    <location>
        <begin position="1"/>
        <end position="22"/>
    </location>
</feature>
<keyword evidence="2 4" id="KW-0479">Metal-binding</keyword>
<feature type="binding site" evidence="4">
    <location>
        <position position="66"/>
    </location>
    <ligand>
        <name>molybdate</name>
        <dbReference type="ChEBI" id="CHEBI:36264"/>
    </ligand>
</feature>
<dbReference type="PANTHER" id="PTHR30632">
    <property type="entry name" value="MOLYBDATE-BINDING PERIPLASMIC PROTEIN"/>
    <property type="match status" value="1"/>
</dbReference>
<dbReference type="EMBL" id="CP000251">
    <property type="protein sequence ID" value="ABC80775.1"/>
    <property type="molecule type" value="Genomic_DNA"/>
</dbReference>